<dbReference type="GO" id="GO:0048038">
    <property type="term" value="F:quinone binding"/>
    <property type="evidence" value="ECO:0007669"/>
    <property type="project" value="UniProtKB-KW"/>
</dbReference>
<keyword evidence="5 10" id="KW-1133">Transmembrane helix</keyword>
<dbReference type="GO" id="GO:0016020">
    <property type="term" value="C:membrane"/>
    <property type="evidence" value="ECO:0007669"/>
    <property type="project" value="UniProtKB-SubCell"/>
</dbReference>
<keyword evidence="8" id="KW-1015">Disulfide bond</keyword>
<dbReference type="SMART" id="SM00756">
    <property type="entry name" value="VKc"/>
    <property type="match status" value="1"/>
</dbReference>
<dbReference type="GO" id="GO:0016491">
    <property type="term" value="F:oxidoreductase activity"/>
    <property type="evidence" value="ECO:0007669"/>
    <property type="project" value="UniProtKB-KW"/>
</dbReference>
<reference evidence="12" key="1">
    <citation type="submission" date="2018-06" db="EMBL/GenBank/DDBJ databases">
        <authorList>
            <person name="Zhirakovskaya E."/>
        </authorList>
    </citation>
    <scope>NUCLEOTIDE SEQUENCE</scope>
</reference>
<comment type="subcellular location">
    <subcellularLocation>
        <location evidence="1">Membrane</location>
        <topology evidence="1">Multi-pass membrane protein</topology>
    </subcellularLocation>
</comment>
<evidence type="ECO:0000256" key="4">
    <source>
        <dbReference type="ARBA" id="ARBA00022719"/>
    </source>
</evidence>
<evidence type="ECO:0000256" key="7">
    <source>
        <dbReference type="ARBA" id="ARBA00023136"/>
    </source>
</evidence>
<dbReference type="PANTHER" id="PTHR34573">
    <property type="entry name" value="VKC DOMAIN-CONTAINING PROTEIN"/>
    <property type="match status" value="1"/>
</dbReference>
<keyword evidence="9" id="KW-0676">Redox-active center</keyword>
<comment type="similarity">
    <text evidence="2">Belongs to the VKOR family.</text>
</comment>
<accession>A0A3B0UQG9</accession>
<dbReference type="CDD" id="cd12916">
    <property type="entry name" value="VKOR_1"/>
    <property type="match status" value="1"/>
</dbReference>
<sequence length="143" mass="15667">MKEYVAQWALVVFSFFGIADSAYLAQGELRGILPSCLSGGVNGCQVVAKSVYAHLFGIPLGIYGLIFYIVVFTIAVWALFMKHAPLKRTLRAVSAIGVFVSIILFFVQLSLINAFCLYCEISAVLATFIFVVAWLPEKSDSTI</sequence>
<evidence type="ECO:0000256" key="9">
    <source>
        <dbReference type="ARBA" id="ARBA00023284"/>
    </source>
</evidence>
<dbReference type="AlphaFoldDB" id="A0A3B0UQG9"/>
<evidence type="ECO:0000256" key="6">
    <source>
        <dbReference type="ARBA" id="ARBA00023002"/>
    </source>
</evidence>
<dbReference type="PANTHER" id="PTHR34573:SF1">
    <property type="entry name" value="VITAMIN K EPOXIDE REDUCTASE DOMAIN-CONTAINING PROTEIN"/>
    <property type="match status" value="1"/>
</dbReference>
<proteinExistence type="inferred from homology"/>
<keyword evidence="6" id="KW-0560">Oxidoreductase</keyword>
<evidence type="ECO:0000313" key="12">
    <source>
        <dbReference type="EMBL" id="VAW33118.1"/>
    </source>
</evidence>
<keyword evidence="3 10" id="KW-0812">Transmembrane</keyword>
<organism evidence="12">
    <name type="scientific">hydrothermal vent metagenome</name>
    <dbReference type="NCBI Taxonomy" id="652676"/>
    <lineage>
        <taxon>unclassified sequences</taxon>
        <taxon>metagenomes</taxon>
        <taxon>ecological metagenomes</taxon>
    </lineage>
</organism>
<feature type="transmembrane region" description="Helical" evidence="10">
    <location>
        <begin position="115"/>
        <end position="135"/>
    </location>
</feature>
<feature type="transmembrane region" description="Helical" evidence="10">
    <location>
        <begin position="92"/>
        <end position="109"/>
    </location>
</feature>
<keyword evidence="4" id="KW-0874">Quinone</keyword>
<evidence type="ECO:0000256" key="10">
    <source>
        <dbReference type="SAM" id="Phobius"/>
    </source>
</evidence>
<evidence type="ECO:0000256" key="8">
    <source>
        <dbReference type="ARBA" id="ARBA00023157"/>
    </source>
</evidence>
<evidence type="ECO:0000256" key="3">
    <source>
        <dbReference type="ARBA" id="ARBA00022692"/>
    </source>
</evidence>
<dbReference type="InterPro" id="IPR012932">
    <property type="entry name" value="VKOR"/>
</dbReference>
<dbReference type="EMBL" id="UOEV01000083">
    <property type="protein sequence ID" value="VAW33118.1"/>
    <property type="molecule type" value="Genomic_DNA"/>
</dbReference>
<dbReference type="Pfam" id="PF07884">
    <property type="entry name" value="VKOR"/>
    <property type="match status" value="1"/>
</dbReference>
<dbReference type="Gene3D" id="1.20.1440.130">
    <property type="entry name" value="VKOR domain"/>
    <property type="match status" value="1"/>
</dbReference>
<protein>
    <recommendedName>
        <fullName evidence="11">Vitamin K epoxide reductase domain-containing protein</fullName>
    </recommendedName>
</protein>
<name>A0A3B0UQG9_9ZZZZ</name>
<evidence type="ECO:0000256" key="2">
    <source>
        <dbReference type="ARBA" id="ARBA00006214"/>
    </source>
</evidence>
<dbReference type="InterPro" id="IPR038354">
    <property type="entry name" value="VKOR_sf"/>
</dbReference>
<feature type="domain" description="Vitamin K epoxide reductase" evidence="11">
    <location>
        <begin position="3"/>
        <end position="137"/>
    </location>
</feature>
<dbReference type="InterPro" id="IPR044698">
    <property type="entry name" value="VKOR/LTO1"/>
</dbReference>
<evidence type="ECO:0000259" key="11">
    <source>
        <dbReference type="SMART" id="SM00756"/>
    </source>
</evidence>
<evidence type="ECO:0000256" key="5">
    <source>
        <dbReference type="ARBA" id="ARBA00022989"/>
    </source>
</evidence>
<evidence type="ECO:0000256" key="1">
    <source>
        <dbReference type="ARBA" id="ARBA00004141"/>
    </source>
</evidence>
<feature type="transmembrane region" description="Helical" evidence="10">
    <location>
        <begin position="60"/>
        <end position="80"/>
    </location>
</feature>
<gene>
    <name evidence="12" type="ORF">MNBD_CPR01-463</name>
</gene>
<keyword evidence="7 10" id="KW-0472">Membrane</keyword>